<name>A0A2G7FQF0_9EURO</name>
<proteinExistence type="predicted"/>
<evidence type="ECO:0000313" key="3">
    <source>
        <dbReference type="Proteomes" id="UP000231358"/>
    </source>
</evidence>
<gene>
    <name evidence="2" type="ORF">AARAC_003145</name>
</gene>
<protein>
    <submittedName>
        <fullName evidence="2">Uncharacterized protein</fullName>
    </submittedName>
</protein>
<keyword evidence="3" id="KW-1185">Reference proteome</keyword>
<sequence length="263" mass="30410">METEPPKRLERREALLRLERTIEELQVQEIDLSELNNFNIAVHPMTLTGNSDSRPCFFARSLSLAEPDDELLEREYPTYPREDDPSYKEREPCLRPENCAVAFCDYLTAWIFDDCGRMPGPWNSKCVGNYTTYKSLFQYDETGFGVLYMTNCSGPDYPHLKAIAYNNVKATDQTILRGELLLILRLIFTRNRKRRFLKHMVAPVLLFSIVGPQHARIIEAIFDGSNLVLRTTKLFDLRYKNMQGLNDFAEYYLGTPIGDTVKA</sequence>
<keyword evidence="1" id="KW-0175">Coiled coil</keyword>
<organism evidence="2 3">
    <name type="scientific">Aspergillus arachidicola</name>
    <dbReference type="NCBI Taxonomy" id="656916"/>
    <lineage>
        <taxon>Eukaryota</taxon>
        <taxon>Fungi</taxon>
        <taxon>Dikarya</taxon>
        <taxon>Ascomycota</taxon>
        <taxon>Pezizomycotina</taxon>
        <taxon>Eurotiomycetes</taxon>
        <taxon>Eurotiomycetidae</taxon>
        <taxon>Eurotiales</taxon>
        <taxon>Aspergillaceae</taxon>
        <taxon>Aspergillus</taxon>
        <taxon>Aspergillus subgen. Circumdati</taxon>
    </lineage>
</organism>
<dbReference type="STRING" id="656916.A0A2G7FQF0"/>
<dbReference type="AlphaFoldDB" id="A0A2G7FQF0"/>
<dbReference type="Proteomes" id="UP000231358">
    <property type="component" value="Unassembled WGS sequence"/>
</dbReference>
<accession>A0A2G7FQF0</accession>
<dbReference type="EMBL" id="NEXV01000490">
    <property type="protein sequence ID" value="PIG82824.1"/>
    <property type="molecule type" value="Genomic_DNA"/>
</dbReference>
<feature type="coiled-coil region" evidence="1">
    <location>
        <begin position="8"/>
        <end position="35"/>
    </location>
</feature>
<reference evidence="2 3" key="1">
    <citation type="submission" date="2017-05" db="EMBL/GenBank/DDBJ databases">
        <title>Genome sequence for an aflatoxigenic pathogen of Argentinian peanut, Aspergillus arachidicola.</title>
        <authorList>
            <person name="Moore G."/>
            <person name="Beltz S.B."/>
            <person name="Mack B.M."/>
        </authorList>
    </citation>
    <scope>NUCLEOTIDE SEQUENCE [LARGE SCALE GENOMIC DNA]</scope>
    <source>
        <strain evidence="2 3">CBS 117610</strain>
    </source>
</reference>
<evidence type="ECO:0000313" key="2">
    <source>
        <dbReference type="EMBL" id="PIG82824.1"/>
    </source>
</evidence>
<evidence type="ECO:0000256" key="1">
    <source>
        <dbReference type="SAM" id="Coils"/>
    </source>
</evidence>
<comment type="caution">
    <text evidence="2">The sequence shown here is derived from an EMBL/GenBank/DDBJ whole genome shotgun (WGS) entry which is preliminary data.</text>
</comment>